<dbReference type="Gramene" id="OB05G10760.1">
    <property type="protein sequence ID" value="OB05G10760.1"/>
    <property type="gene ID" value="OB05G10760"/>
</dbReference>
<feature type="region of interest" description="SAW" evidence="3">
    <location>
        <begin position="653"/>
        <end position="728"/>
    </location>
</feature>
<feature type="region of interest" description="Leucine repeat II (LRII)" evidence="3">
    <location>
        <begin position="1011"/>
        <end position="1043"/>
    </location>
</feature>
<dbReference type="HOGENOM" id="CLU_005302_0_0_1"/>
<comment type="similarity">
    <text evidence="3">Belongs to the GRAS family.</text>
</comment>
<dbReference type="EnsemblPlants" id="OB05G10760.1">
    <property type="protein sequence ID" value="OB05G10760.1"/>
    <property type="gene ID" value="OB05G10760"/>
</dbReference>
<reference evidence="5" key="1">
    <citation type="journal article" date="2013" name="Nat. Commun.">
        <title>Whole-genome sequencing of Oryza brachyantha reveals mechanisms underlying Oryza genome evolution.</title>
        <authorList>
            <person name="Chen J."/>
            <person name="Huang Q."/>
            <person name="Gao D."/>
            <person name="Wang J."/>
            <person name="Lang Y."/>
            <person name="Liu T."/>
            <person name="Li B."/>
            <person name="Bai Z."/>
            <person name="Luis Goicoechea J."/>
            <person name="Liang C."/>
            <person name="Chen C."/>
            <person name="Zhang W."/>
            <person name="Sun S."/>
            <person name="Liao Y."/>
            <person name="Zhang X."/>
            <person name="Yang L."/>
            <person name="Song C."/>
            <person name="Wang M."/>
            <person name="Shi J."/>
            <person name="Liu G."/>
            <person name="Liu J."/>
            <person name="Zhou H."/>
            <person name="Zhou W."/>
            <person name="Yu Q."/>
            <person name="An N."/>
            <person name="Chen Y."/>
            <person name="Cai Q."/>
            <person name="Wang B."/>
            <person name="Liu B."/>
            <person name="Min J."/>
            <person name="Huang Y."/>
            <person name="Wu H."/>
            <person name="Li Z."/>
            <person name="Zhang Y."/>
            <person name="Yin Y."/>
            <person name="Song W."/>
            <person name="Jiang J."/>
            <person name="Jackson S.A."/>
            <person name="Wing R.A."/>
            <person name="Wang J."/>
            <person name="Chen M."/>
        </authorList>
    </citation>
    <scope>NUCLEOTIDE SEQUENCE [LARGE SCALE GENOMIC DNA]</scope>
    <source>
        <strain evidence="5">cv. IRGC 101232</strain>
    </source>
</reference>
<protein>
    <submittedName>
        <fullName evidence="5">Uncharacterized protein</fullName>
    </submittedName>
</protein>
<dbReference type="PROSITE" id="PS50985">
    <property type="entry name" value="GRAS"/>
    <property type="match status" value="2"/>
</dbReference>
<dbReference type="eggNOG" id="ENOG502QSQ6">
    <property type="taxonomic scope" value="Eukaryota"/>
</dbReference>
<proteinExistence type="inferred from homology"/>
<organism evidence="5">
    <name type="scientific">Oryza brachyantha</name>
    <name type="common">malo sina</name>
    <dbReference type="NCBI Taxonomy" id="4533"/>
    <lineage>
        <taxon>Eukaryota</taxon>
        <taxon>Viridiplantae</taxon>
        <taxon>Streptophyta</taxon>
        <taxon>Embryophyta</taxon>
        <taxon>Tracheophyta</taxon>
        <taxon>Spermatophyta</taxon>
        <taxon>Magnoliopsida</taxon>
        <taxon>Liliopsida</taxon>
        <taxon>Poales</taxon>
        <taxon>Poaceae</taxon>
        <taxon>BOP clade</taxon>
        <taxon>Oryzoideae</taxon>
        <taxon>Oryzeae</taxon>
        <taxon>Oryzinae</taxon>
        <taxon>Oryza</taxon>
    </lineage>
</organism>
<dbReference type="Pfam" id="PF03514">
    <property type="entry name" value="GRAS"/>
    <property type="match status" value="2"/>
</dbReference>
<dbReference type="PANTHER" id="PTHR31636">
    <property type="entry name" value="OSJNBA0084A10.13 PROTEIN-RELATED"/>
    <property type="match status" value="1"/>
</dbReference>
<keyword evidence="1" id="KW-0805">Transcription regulation</keyword>
<dbReference type="OMA" id="QCRSSIM"/>
<feature type="region of interest" description="Disordered" evidence="4">
    <location>
        <begin position="141"/>
        <end position="173"/>
    </location>
</feature>
<reference evidence="5" key="2">
    <citation type="submission" date="2013-04" db="UniProtKB">
        <authorList>
            <consortium name="EnsemblPlants"/>
        </authorList>
    </citation>
    <scope>IDENTIFICATION</scope>
</reference>
<keyword evidence="2" id="KW-0804">Transcription</keyword>
<comment type="caution">
    <text evidence="3">Lacks conserved residue(s) required for the propagation of feature annotation.</text>
</comment>
<feature type="compositionally biased region" description="Polar residues" evidence="4">
    <location>
        <begin position="155"/>
        <end position="173"/>
    </location>
</feature>
<feature type="region of interest" description="Disordered" evidence="4">
    <location>
        <begin position="819"/>
        <end position="846"/>
    </location>
</feature>
<feature type="region of interest" description="Disordered" evidence="4">
    <location>
        <begin position="322"/>
        <end position="341"/>
    </location>
</feature>
<name>J3M3A2_ORYBR</name>
<sequence>MVIDRRPFVNLYTITETSQPFDDSSSSSQQQVSLYTYSLSNPRLFSQPTTGSRTYLSGAVATAGMRNGKSNLGQTQFQIDAGASLEYQRIRSNDALYHISQMLMEDSDERVDLHQGEAALQAAEKPFYDILEQVYPPSLNRLPLHSANEPDIPDENTSSNNYHNRQHTSHSSYTMLQPLLTPLSSYSYRRSLFLPNQQAVSTAWTSRFDIPSLQTRRGVEGANRFIPSIDKLVINLDSDRLSISKMTTKAKVGDKSKYAAFKVTDQRDNPYIMDLDILEGRNSKRYAIYYCEIIRNEMFDKVLLCYGVKNFAEASHLRETMAKEASKNSLNGQTKGSARRKLRYKKQLQKDVVDLRSLLIHCAQAVAADDRLLASELVKKIRHHSSADGDSNQRLAFYLVDGLEARLAGIGSQMYHKLMARRTSTENMLKAYSLKLSACPFDRASFAFSNHTILDASKGQQPRKVHIVDFGICTGFQWPSLIQRFANEEGGPPKLRITGIDMPQPGFHPCEIIEETGKRLADYANLFNVPFQYQGIASRWETIQIEDLNIDKDEVLIINCMFRMKNLGDEMVAMNSARDRVLKTIKMMNPRVFILGIVNGSYSSPFFITRFKEVLFHYSSLFDMIDANVPRDNEARKMIERGLFGKDALNIIACEGAERTERPESYKQWQARCLKAGFKQLPVDPATLKEIVNMKKGIYHEDFVADEDSGWLLQGWKGRFRRGVEEAKKFVPNIEKLVDDTDRNDLSACKRTIEAREQKGKHENEVHPHVEDLELMEPRNIKHLAISTCGRIRDEMFDSVLLCNRQLPGEVAHLRGMMAKETSDKPKKVQRKGCGQGQRKPRSQKEHKEAINLRVFLMQCAQAIACNDHPFASELIKKIRHHASPYGDGSQRLANCFADGLEAHLAGTGSQMYEKLMTKQTSARDMLKAYHLYIVACPFEMVTYYFSNKTIIDVLEGKPTLHIIDFGILFGFQWPCLIQRLAKGEGGPPKLRITGIDVPQPGFRPHERIEETGKRLAEYANMFNVPFQYHGIASRWETICIEDLSIHKDEVLIINRMSRMRKLGDEMENIDSARDRVLRMMKRMNPEVFILGVVNGLYSSPFFPTRFREVLFHYSSLFDMLDTNVPRNHEARILVEKDIFGNDALNVVACEGPERTERPESYKQWQVRILRAGFKQLPVDQDILKRSVYYKEFYHEDFVIDEDSGWLLQGWKGRIIHALSTWKPS</sequence>
<dbReference type="Proteomes" id="UP000006038">
    <property type="component" value="Chromosome 5"/>
</dbReference>
<evidence type="ECO:0000256" key="3">
    <source>
        <dbReference type="PROSITE-ProRule" id="PRU01191"/>
    </source>
</evidence>
<feature type="short sequence motif" description="VHIID" evidence="3">
    <location>
        <begin position="465"/>
        <end position="469"/>
    </location>
</feature>
<feature type="region of interest" description="Leucine repeat I (LRI)" evidence="3">
    <location>
        <begin position="353"/>
        <end position="413"/>
    </location>
</feature>
<feature type="compositionally biased region" description="Polar residues" evidence="4">
    <location>
        <begin position="327"/>
        <end position="336"/>
    </location>
</feature>
<feature type="region of interest" description="Leucine repeat I (LRI)" evidence="3">
    <location>
        <begin position="851"/>
        <end position="911"/>
    </location>
</feature>
<dbReference type="AlphaFoldDB" id="J3M3A2"/>
<evidence type="ECO:0000256" key="1">
    <source>
        <dbReference type="ARBA" id="ARBA00023015"/>
    </source>
</evidence>
<evidence type="ECO:0000313" key="5">
    <source>
        <dbReference type="EnsemblPlants" id="OB05G10760.1"/>
    </source>
</evidence>
<evidence type="ECO:0000256" key="4">
    <source>
        <dbReference type="SAM" id="MobiDB-lite"/>
    </source>
</evidence>
<keyword evidence="6" id="KW-1185">Reference proteome</keyword>
<feature type="region of interest" description="SAW" evidence="3">
    <location>
        <begin position="1149"/>
        <end position="1223"/>
    </location>
</feature>
<evidence type="ECO:0000256" key="2">
    <source>
        <dbReference type="ARBA" id="ARBA00023163"/>
    </source>
</evidence>
<feature type="region of interest" description="VHIID" evidence="3">
    <location>
        <begin position="930"/>
        <end position="995"/>
    </location>
</feature>
<accession>J3M3A2</accession>
<feature type="region of interest" description="Leucine repeat II (LRII)" evidence="3">
    <location>
        <begin position="515"/>
        <end position="547"/>
    </location>
</feature>
<dbReference type="InterPro" id="IPR005202">
    <property type="entry name" value="TF_GRAS"/>
</dbReference>
<evidence type="ECO:0000313" key="6">
    <source>
        <dbReference type="Proteomes" id="UP000006038"/>
    </source>
</evidence>
<feature type="short sequence motif" description="VHIID" evidence="3">
    <location>
        <begin position="961"/>
        <end position="965"/>
    </location>
</feature>